<dbReference type="InterPro" id="IPR016169">
    <property type="entry name" value="FAD-bd_PCMH_sub2"/>
</dbReference>
<dbReference type="Gene3D" id="1.10.45.10">
    <property type="entry name" value="Vanillyl-alcohol Oxidase, Chain A, domain 4"/>
    <property type="match status" value="1"/>
</dbReference>
<dbReference type="InterPro" id="IPR004113">
    <property type="entry name" value="FAD-bd_oxidored_4_C"/>
</dbReference>
<dbReference type="Gene3D" id="3.30.70.2740">
    <property type="match status" value="1"/>
</dbReference>
<dbReference type="InterPro" id="IPR006094">
    <property type="entry name" value="Oxid_FAD_bind_N"/>
</dbReference>
<dbReference type="InterPro" id="IPR016164">
    <property type="entry name" value="FAD-linked_Oxase-like_C"/>
</dbReference>
<dbReference type="InterPro" id="IPR036318">
    <property type="entry name" value="FAD-bd_PCMH-like_sf"/>
</dbReference>
<keyword evidence="7" id="KW-1185">Reference proteome</keyword>
<comment type="cofactor">
    <cofactor evidence="1">
        <name>FAD</name>
        <dbReference type="ChEBI" id="CHEBI:57692"/>
    </cofactor>
</comment>
<dbReference type="PANTHER" id="PTHR43716">
    <property type="entry name" value="D-2-HYDROXYGLUTARATE DEHYDROGENASE, MITOCHONDRIAL"/>
    <property type="match status" value="1"/>
</dbReference>
<sequence>MSFLNTLSSIVGSDHVLTGEKALPFLSDWRGRYKGNAIAIVRPSSVQSIINIVRLCKQYNIAIVPQGGNTGLCGGSIPNNNSKDSIILSSTRLNQIREIDLSNNSIVVEAGCTLQKLQDISLEKNRYFPLSLASEGTCTIGGNLATNAGGTQVLRYGNIRELTLGIEVVSPDGYVIDLLRALRKDNTGYSLRDLYIGSEGTLGIITAAALKLFPICDKKWAILVSLSSIENAIEFLMETRCVFDASLTAFELISQFCLNLSLNFLNDKKYRLDTDFIDHPWFVLLEISAIGDIREVDDFMSNRIKIFLEKCIVLGYIDDAIISFDNLHFASLWHLRESIPLAEKDFGKGIKHDISLPVSVIPSFLSDMEKSLRLHFNGVQIVVFGHLGDGNLHYNVFKSIDQSEESLLSLQWQIYDLVHSKVHDFGGSISAEHGIGQLKVNELQKYKNAGALDIMRRLKKSVDPDNMMNPGKVLDI</sequence>
<dbReference type="STRING" id="1208918.CDEE_0319"/>
<dbReference type="PANTHER" id="PTHR43716:SF2">
    <property type="entry name" value="BLL6224 PROTEIN"/>
    <property type="match status" value="1"/>
</dbReference>
<dbReference type="GO" id="GO:0003824">
    <property type="term" value="F:catalytic activity"/>
    <property type="evidence" value="ECO:0007669"/>
    <property type="project" value="InterPro"/>
</dbReference>
<dbReference type="Pfam" id="PF02913">
    <property type="entry name" value="FAD-oxidase_C"/>
    <property type="match status" value="1"/>
</dbReference>
<evidence type="ECO:0000313" key="6">
    <source>
        <dbReference type="EMBL" id="AGF47393.1"/>
    </source>
</evidence>
<dbReference type="Pfam" id="PF01565">
    <property type="entry name" value="FAD_binding_4"/>
    <property type="match status" value="1"/>
</dbReference>
<dbReference type="HOGENOM" id="CLU_017779_4_1_4"/>
<keyword evidence="4" id="KW-0274">FAD</keyword>
<dbReference type="SUPFAM" id="SSF56176">
    <property type="entry name" value="FAD-binding/transporter-associated domain-like"/>
    <property type="match status" value="1"/>
</dbReference>
<dbReference type="Proteomes" id="UP000011686">
    <property type="component" value="Chromosome"/>
</dbReference>
<protein>
    <recommendedName>
        <fullName evidence="5">FAD-binding PCMH-type domain-containing protein</fullName>
    </recommendedName>
</protein>
<reference evidence="6 7" key="1">
    <citation type="journal article" date="2013" name="Genome Biol. Evol.">
        <title>Genome evolution and phylogenomic analysis of candidatus kinetoplastibacterium, the betaproteobacterial endosymbionts of strigomonas and angomonas.</title>
        <authorList>
            <person name="Alves J.M."/>
            <person name="Serrano M.G."/>
            <person name="Maia da Silva F."/>
            <person name="Voegtly L.J."/>
            <person name="Matveyev A.V."/>
            <person name="Teixeira M.M."/>
            <person name="Camargo E.P."/>
            <person name="Buck G.A."/>
        </authorList>
    </citation>
    <scope>NUCLEOTIDE SEQUENCE [LARGE SCALE GENOMIC DNA]</scope>
    <source>
        <strain evidence="6 7">TCC036E</strain>
    </source>
</reference>
<dbReference type="InterPro" id="IPR016166">
    <property type="entry name" value="FAD-bd_PCMH"/>
</dbReference>
<evidence type="ECO:0000313" key="7">
    <source>
        <dbReference type="Proteomes" id="UP000011686"/>
    </source>
</evidence>
<proteinExistence type="inferred from homology"/>
<dbReference type="eggNOG" id="COG0277">
    <property type="taxonomic scope" value="Bacteria"/>
</dbReference>
<dbReference type="InterPro" id="IPR016167">
    <property type="entry name" value="FAD-bd_PCMH_sub1"/>
</dbReference>
<dbReference type="Gene3D" id="3.30.43.10">
    <property type="entry name" value="Uridine Diphospho-n-acetylenolpyruvylglucosamine Reductase, domain 2"/>
    <property type="match status" value="1"/>
</dbReference>
<comment type="similarity">
    <text evidence="2">Belongs to the FAD-binding oxidoreductase/transferase type 4 family.</text>
</comment>
<dbReference type="AlphaFoldDB" id="M1L3S5"/>
<dbReference type="RefSeq" id="WP_015238936.1">
    <property type="nucleotide sequence ID" value="NC_020283.1"/>
</dbReference>
<feature type="domain" description="FAD-binding PCMH-type" evidence="5">
    <location>
        <begin position="33"/>
        <end position="215"/>
    </location>
</feature>
<dbReference type="Gene3D" id="3.30.70.2190">
    <property type="match status" value="1"/>
</dbReference>
<gene>
    <name evidence="6" type="ORF">CDEE_0319</name>
</gene>
<dbReference type="SUPFAM" id="SSF55103">
    <property type="entry name" value="FAD-linked oxidases, C-terminal domain"/>
    <property type="match status" value="1"/>
</dbReference>
<dbReference type="EMBL" id="CP003804">
    <property type="protein sequence ID" value="AGF47393.1"/>
    <property type="molecule type" value="Genomic_DNA"/>
</dbReference>
<evidence type="ECO:0000256" key="1">
    <source>
        <dbReference type="ARBA" id="ARBA00001974"/>
    </source>
</evidence>
<evidence type="ECO:0000256" key="2">
    <source>
        <dbReference type="ARBA" id="ARBA00008000"/>
    </source>
</evidence>
<organism evidence="6 7">
    <name type="scientific">Candidatus Kinetoplastidibacterium crithidiae TCC036E</name>
    <dbReference type="NCBI Taxonomy" id="1208918"/>
    <lineage>
        <taxon>Bacteria</taxon>
        <taxon>Pseudomonadati</taxon>
        <taxon>Pseudomonadota</taxon>
        <taxon>Betaproteobacteria</taxon>
        <taxon>Candidatus Kinetoplastidibacterium</taxon>
    </lineage>
</organism>
<dbReference type="FunFam" id="1.10.45.10:FF:000001">
    <property type="entry name" value="D-lactate dehydrogenase mitochondrial"/>
    <property type="match status" value="1"/>
</dbReference>
<evidence type="ECO:0000259" key="5">
    <source>
        <dbReference type="PROSITE" id="PS51387"/>
    </source>
</evidence>
<dbReference type="GO" id="GO:0022904">
    <property type="term" value="P:respiratory electron transport chain"/>
    <property type="evidence" value="ECO:0007669"/>
    <property type="project" value="TreeGrafter"/>
</dbReference>
<dbReference type="GO" id="GO:0071949">
    <property type="term" value="F:FAD binding"/>
    <property type="evidence" value="ECO:0007669"/>
    <property type="project" value="InterPro"/>
</dbReference>
<dbReference type="KEGG" id="kct:CDEE_0319"/>
<dbReference type="PROSITE" id="PS51387">
    <property type="entry name" value="FAD_PCMH"/>
    <property type="match status" value="1"/>
</dbReference>
<dbReference type="Gene3D" id="3.30.465.10">
    <property type="match status" value="1"/>
</dbReference>
<keyword evidence="3" id="KW-0285">Flavoprotein</keyword>
<name>M1L3S5_9PROT</name>
<evidence type="ECO:0000256" key="4">
    <source>
        <dbReference type="ARBA" id="ARBA00022827"/>
    </source>
</evidence>
<dbReference type="PATRIC" id="fig|1208918.3.peg.89"/>
<evidence type="ECO:0000256" key="3">
    <source>
        <dbReference type="ARBA" id="ARBA00022630"/>
    </source>
</evidence>
<accession>M1L3S5</accession>
<dbReference type="InterPro" id="IPR051264">
    <property type="entry name" value="FAD-oxidored/transferase_4"/>
</dbReference>
<dbReference type="InterPro" id="IPR016171">
    <property type="entry name" value="Vanillyl_alc_oxidase_C-sub2"/>
</dbReference>